<keyword evidence="3" id="KW-1185">Reference proteome</keyword>
<accession>A0A428R2V6</accession>
<dbReference type="EMBL" id="NKCI01000005">
    <property type="protein sequence ID" value="RSL71876.1"/>
    <property type="molecule type" value="Genomic_DNA"/>
</dbReference>
<feature type="chain" id="PRO_5019197460" evidence="1">
    <location>
        <begin position="18"/>
        <end position="78"/>
    </location>
</feature>
<reference evidence="2 3" key="1">
    <citation type="submission" date="2017-06" db="EMBL/GenBank/DDBJ databases">
        <title>Comparative genomic analysis of Ambrosia Fusariam Clade fungi.</title>
        <authorList>
            <person name="Stajich J.E."/>
            <person name="Carrillo J."/>
            <person name="Kijimoto T."/>
            <person name="Eskalen A."/>
            <person name="O'Donnell K."/>
            <person name="Kasson M."/>
        </authorList>
    </citation>
    <scope>NUCLEOTIDE SEQUENCE [LARGE SCALE GENOMIC DNA]</scope>
    <source>
        <strain evidence="2 3">NRRL62584</strain>
    </source>
</reference>
<feature type="signal peptide" evidence="1">
    <location>
        <begin position="1"/>
        <end position="17"/>
    </location>
</feature>
<dbReference type="Proteomes" id="UP000288168">
    <property type="component" value="Unassembled WGS sequence"/>
</dbReference>
<name>A0A428R2V6_9HYPO</name>
<comment type="caution">
    <text evidence="2">The sequence shown here is derived from an EMBL/GenBank/DDBJ whole genome shotgun (WGS) entry which is preliminary data.</text>
</comment>
<dbReference type="OrthoDB" id="5089141at2759"/>
<protein>
    <submittedName>
        <fullName evidence="2">Uncharacterized protein</fullName>
    </submittedName>
</protein>
<sequence length="78" mass="8395">MKSYIITIAFLTSLTLANPITQAPAMMPRVESPEGEQVQKRDCNSRVGDDCGGKYGGCCAGLTCYVTSLPLYGKCKKN</sequence>
<proteinExistence type="predicted"/>
<evidence type="ECO:0000256" key="1">
    <source>
        <dbReference type="SAM" id="SignalP"/>
    </source>
</evidence>
<organism evidence="2 3">
    <name type="scientific">Fusarium duplospermum</name>
    <dbReference type="NCBI Taxonomy" id="1325734"/>
    <lineage>
        <taxon>Eukaryota</taxon>
        <taxon>Fungi</taxon>
        <taxon>Dikarya</taxon>
        <taxon>Ascomycota</taxon>
        <taxon>Pezizomycotina</taxon>
        <taxon>Sordariomycetes</taxon>
        <taxon>Hypocreomycetidae</taxon>
        <taxon>Hypocreales</taxon>
        <taxon>Nectriaceae</taxon>
        <taxon>Fusarium</taxon>
        <taxon>Fusarium solani species complex</taxon>
    </lineage>
</organism>
<keyword evidence="1" id="KW-0732">Signal</keyword>
<gene>
    <name evidence="2" type="ORF">CEP54_001187</name>
</gene>
<dbReference type="AlphaFoldDB" id="A0A428R2V6"/>
<evidence type="ECO:0000313" key="2">
    <source>
        <dbReference type="EMBL" id="RSL71876.1"/>
    </source>
</evidence>
<evidence type="ECO:0000313" key="3">
    <source>
        <dbReference type="Proteomes" id="UP000288168"/>
    </source>
</evidence>